<protein>
    <submittedName>
        <fullName evidence="1">Uncharacterized protein</fullName>
    </submittedName>
</protein>
<name>A0A9Q1BLL4_HOLLE</name>
<dbReference type="EMBL" id="JAIZAY010000015">
    <property type="protein sequence ID" value="KAJ8028744.1"/>
    <property type="molecule type" value="Genomic_DNA"/>
</dbReference>
<proteinExistence type="predicted"/>
<dbReference type="AlphaFoldDB" id="A0A9Q1BLL4"/>
<keyword evidence="2" id="KW-1185">Reference proteome</keyword>
<accession>A0A9Q1BLL4</accession>
<gene>
    <name evidence="1" type="ORF">HOLleu_31072</name>
</gene>
<evidence type="ECO:0000313" key="2">
    <source>
        <dbReference type="Proteomes" id="UP001152320"/>
    </source>
</evidence>
<comment type="caution">
    <text evidence="1">The sequence shown here is derived from an EMBL/GenBank/DDBJ whole genome shotgun (WGS) entry which is preliminary data.</text>
</comment>
<sequence length="101" mass="12147">MQQHQPMVIPRVLGRSAHWVPAFRDAKKKRNNTEPKTFYREYAELKLRDFDPAEGRRMRTRFVPPPIWQEIALSMKITLSALSVFKFRCQFYHFNPFYSPT</sequence>
<organism evidence="1 2">
    <name type="scientific">Holothuria leucospilota</name>
    <name type="common">Black long sea cucumber</name>
    <name type="synonym">Mertensiothuria leucospilota</name>
    <dbReference type="NCBI Taxonomy" id="206669"/>
    <lineage>
        <taxon>Eukaryota</taxon>
        <taxon>Metazoa</taxon>
        <taxon>Echinodermata</taxon>
        <taxon>Eleutherozoa</taxon>
        <taxon>Echinozoa</taxon>
        <taxon>Holothuroidea</taxon>
        <taxon>Aspidochirotacea</taxon>
        <taxon>Aspidochirotida</taxon>
        <taxon>Holothuriidae</taxon>
        <taxon>Holothuria</taxon>
    </lineage>
</organism>
<reference evidence="1" key="1">
    <citation type="submission" date="2021-10" db="EMBL/GenBank/DDBJ databases">
        <title>Tropical sea cucumber genome reveals ecological adaptation and Cuvierian tubules defense mechanism.</title>
        <authorList>
            <person name="Chen T."/>
        </authorList>
    </citation>
    <scope>NUCLEOTIDE SEQUENCE</scope>
    <source>
        <strain evidence="1">Nanhai2018</strain>
        <tissue evidence="1">Muscle</tissue>
    </source>
</reference>
<evidence type="ECO:0000313" key="1">
    <source>
        <dbReference type="EMBL" id="KAJ8028744.1"/>
    </source>
</evidence>
<dbReference type="Proteomes" id="UP001152320">
    <property type="component" value="Chromosome 15"/>
</dbReference>